<evidence type="ECO:0000313" key="2">
    <source>
        <dbReference type="EMBL" id="GCC48152.1"/>
    </source>
</evidence>
<proteinExistence type="predicted"/>
<dbReference type="Proteomes" id="UP000287033">
    <property type="component" value="Unassembled WGS sequence"/>
</dbReference>
<feature type="region of interest" description="Disordered" evidence="1">
    <location>
        <begin position="88"/>
        <end position="110"/>
    </location>
</feature>
<accession>A0A401TZT0</accession>
<organism evidence="2 3">
    <name type="scientific">Chiloscyllium punctatum</name>
    <name type="common">Brownbanded bambooshark</name>
    <name type="synonym">Hemiscyllium punctatum</name>
    <dbReference type="NCBI Taxonomy" id="137246"/>
    <lineage>
        <taxon>Eukaryota</taxon>
        <taxon>Metazoa</taxon>
        <taxon>Chordata</taxon>
        <taxon>Craniata</taxon>
        <taxon>Vertebrata</taxon>
        <taxon>Chondrichthyes</taxon>
        <taxon>Elasmobranchii</taxon>
        <taxon>Galeomorphii</taxon>
        <taxon>Galeoidea</taxon>
        <taxon>Orectolobiformes</taxon>
        <taxon>Hemiscylliidae</taxon>
        <taxon>Chiloscyllium</taxon>
    </lineage>
</organism>
<dbReference type="AlphaFoldDB" id="A0A401TZT0"/>
<feature type="non-terminal residue" evidence="2">
    <location>
        <position position="1"/>
    </location>
</feature>
<dbReference type="EMBL" id="BEZZ01236851">
    <property type="protein sequence ID" value="GCC48152.1"/>
    <property type="molecule type" value="Genomic_DNA"/>
</dbReference>
<feature type="region of interest" description="Disordered" evidence="1">
    <location>
        <begin position="1"/>
        <end position="68"/>
    </location>
</feature>
<gene>
    <name evidence="2" type="ORF">chiPu_0032441</name>
</gene>
<evidence type="ECO:0000256" key="1">
    <source>
        <dbReference type="SAM" id="MobiDB-lite"/>
    </source>
</evidence>
<feature type="compositionally biased region" description="Basic and acidic residues" evidence="1">
    <location>
        <begin position="19"/>
        <end position="32"/>
    </location>
</feature>
<feature type="compositionally biased region" description="Basic residues" evidence="1">
    <location>
        <begin position="33"/>
        <end position="47"/>
    </location>
</feature>
<reference evidence="2 3" key="1">
    <citation type="journal article" date="2018" name="Nat. Ecol. Evol.">
        <title>Shark genomes provide insights into elasmobranch evolution and the origin of vertebrates.</title>
        <authorList>
            <person name="Hara Y"/>
            <person name="Yamaguchi K"/>
            <person name="Onimaru K"/>
            <person name="Kadota M"/>
            <person name="Koyanagi M"/>
            <person name="Keeley SD"/>
            <person name="Tatsumi K"/>
            <person name="Tanaka K"/>
            <person name="Motone F"/>
            <person name="Kageyama Y"/>
            <person name="Nozu R"/>
            <person name="Adachi N"/>
            <person name="Nishimura O"/>
            <person name="Nakagawa R"/>
            <person name="Tanegashima C"/>
            <person name="Kiyatake I"/>
            <person name="Matsumoto R"/>
            <person name="Murakumo K"/>
            <person name="Nishida K"/>
            <person name="Terakita A"/>
            <person name="Kuratani S"/>
            <person name="Sato K"/>
            <person name="Hyodo S Kuraku.S."/>
        </authorList>
    </citation>
    <scope>NUCLEOTIDE SEQUENCE [LARGE SCALE GENOMIC DNA]</scope>
</reference>
<keyword evidence="3" id="KW-1185">Reference proteome</keyword>
<protein>
    <submittedName>
        <fullName evidence="2">Uncharacterized protein</fullName>
    </submittedName>
</protein>
<name>A0A401TZT0_CHIPU</name>
<comment type="caution">
    <text evidence="2">The sequence shown here is derived from an EMBL/GenBank/DDBJ whole genome shotgun (WGS) entry which is preliminary data.</text>
</comment>
<evidence type="ECO:0000313" key="3">
    <source>
        <dbReference type="Proteomes" id="UP000287033"/>
    </source>
</evidence>
<sequence length="110" mass="11890">QHALSGLHGAAVLRQPARQADRARQGSAERHQAARTRAGRAQRRGHFHDKAPAPGAGARRRRQGRTLPYGMARTVAGVPCRRPCHRSTAIDREGRAMMARESAPSATGGR</sequence>